<keyword evidence="2 9" id="KW-0813">Transport</keyword>
<dbReference type="InterPro" id="IPR005807">
    <property type="entry name" value="SecE_bac"/>
</dbReference>
<dbReference type="GO" id="GO:0009306">
    <property type="term" value="P:protein secretion"/>
    <property type="evidence" value="ECO:0007669"/>
    <property type="project" value="UniProtKB-UniRule"/>
</dbReference>
<dbReference type="AlphaFoldDB" id="C6XLI0"/>
<gene>
    <name evidence="9" type="primary">secE</name>
    <name evidence="10" type="ordered locus">Hbal_2096</name>
</gene>
<evidence type="ECO:0000256" key="9">
    <source>
        <dbReference type="HAMAP-Rule" id="MF_00422"/>
    </source>
</evidence>
<dbReference type="PANTHER" id="PTHR33910:SF1">
    <property type="entry name" value="PROTEIN TRANSLOCASE SUBUNIT SECE"/>
    <property type="match status" value="1"/>
</dbReference>
<dbReference type="HOGENOM" id="CLU_113663_4_1_5"/>
<comment type="similarity">
    <text evidence="9">Belongs to the SecE/SEC61-gamma family.</text>
</comment>
<evidence type="ECO:0000256" key="8">
    <source>
        <dbReference type="ARBA" id="ARBA00023136"/>
    </source>
</evidence>
<name>C6XLI0_HIRBI</name>
<dbReference type="GO" id="GO:0006605">
    <property type="term" value="P:protein targeting"/>
    <property type="evidence" value="ECO:0007669"/>
    <property type="project" value="UniProtKB-UniRule"/>
</dbReference>
<keyword evidence="7 9" id="KW-0811">Translocation</keyword>
<keyword evidence="11" id="KW-1185">Reference proteome</keyword>
<evidence type="ECO:0000256" key="5">
    <source>
        <dbReference type="ARBA" id="ARBA00022927"/>
    </source>
</evidence>
<dbReference type="OrthoDB" id="9812738at2"/>
<evidence type="ECO:0000256" key="2">
    <source>
        <dbReference type="ARBA" id="ARBA00022448"/>
    </source>
</evidence>
<sequence>MAETKKRTNPFTFFGQVRAEGRKVTWTSRQETVAATIMVLIMVVFASIFFLLTDWVVSAVVKLITGI</sequence>
<proteinExistence type="inferred from homology"/>
<dbReference type="KEGG" id="hba:Hbal_2096"/>
<dbReference type="STRING" id="582402.Hbal_2096"/>
<keyword evidence="9" id="KW-0997">Cell inner membrane</keyword>
<comment type="subunit">
    <text evidence="9">Component of the Sec protein translocase complex. Heterotrimer consisting of SecY, SecE and SecG subunits. The heterotrimers can form oligomers, although 1 heterotrimer is thought to be able to translocate proteins. Interacts with the ribosome. Interacts with SecDF, and other proteins may be involved. Interacts with SecA.</text>
</comment>
<keyword evidence="5 9" id="KW-0653">Protein transport</keyword>
<reference evidence="11" key="1">
    <citation type="journal article" date="2011" name="J. Bacteriol.">
        <title>Genome sequences of eight morphologically diverse alphaproteobacteria.</title>
        <authorList>
            <consortium name="US DOE Joint Genome Institute"/>
            <person name="Brown P.J."/>
            <person name="Kysela D.T."/>
            <person name="Buechlein A."/>
            <person name="Hemmerich C."/>
            <person name="Brun Y.V."/>
        </authorList>
    </citation>
    <scope>NUCLEOTIDE SEQUENCE [LARGE SCALE GENOMIC DNA]</scope>
    <source>
        <strain evidence="11">ATCC 49814 / DSM 5838 / IFAM 1418</strain>
    </source>
</reference>
<dbReference type="EMBL" id="CP001678">
    <property type="protein sequence ID" value="ACT59779.1"/>
    <property type="molecule type" value="Genomic_DNA"/>
</dbReference>
<comment type="function">
    <text evidence="9">Essential subunit of the Sec protein translocation channel SecYEG. Clamps together the 2 halves of SecY. May contact the channel plug during translocation.</text>
</comment>
<keyword evidence="8 9" id="KW-0472">Membrane</keyword>
<dbReference type="Proteomes" id="UP000002745">
    <property type="component" value="Chromosome"/>
</dbReference>
<dbReference type="RefSeq" id="WP_015827929.1">
    <property type="nucleotide sequence ID" value="NC_012982.1"/>
</dbReference>
<dbReference type="GO" id="GO:0008320">
    <property type="term" value="F:protein transmembrane transporter activity"/>
    <property type="evidence" value="ECO:0007669"/>
    <property type="project" value="UniProtKB-UniRule"/>
</dbReference>
<evidence type="ECO:0000256" key="3">
    <source>
        <dbReference type="ARBA" id="ARBA00022475"/>
    </source>
</evidence>
<evidence type="ECO:0000256" key="7">
    <source>
        <dbReference type="ARBA" id="ARBA00023010"/>
    </source>
</evidence>
<organism evidence="10 11">
    <name type="scientific">Hirschia baltica (strain ATCC 49814 / DSM 5838 / IFAM 1418)</name>
    <dbReference type="NCBI Taxonomy" id="582402"/>
    <lineage>
        <taxon>Bacteria</taxon>
        <taxon>Pseudomonadati</taxon>
        <taxon>Pseudomonadota</taxon>
        <taxon>Alphaproteobacteria</taxon>
        <taxon>Hyphomonadales</taxon>
        <taxon>Hyphomonadaceae</taxon>
        <taxon>Hirschia</taxon>
    </lineage>
</organism>
<evidence type="ECO:0000313" key="10">
    <source>
        <dbReference type="EMBL" id="ACT59779.1"/>
    </source>
</evidence>
<keyword evidence="3 9" id="KW-1003">Cell membrane</keyword>
<keyword evidence="6 9" id="KW-1133">Transmembrane helix</keyword>
<dbReference type="Gene3D" id="1.20.5.1030">
    <property type="entry name" value="Preprotein translocase secy subunit"/>
    <property type="match status" value="1"/>
</dbReference>
<accession>C6XLI0</accession>
<evidence type="ECO:0000256" key="6">
    <source>
        <dbReference type="ARBA" id="ARBA00022989"/>
    </source>
</evidence>
<dbReference type="GO" id="GO:0005886">
    <property type="term" value="C:plasma membrane"/>
    <property type="evidence" value="ECO:0007669"/>
    <property type="project" value="UniProtKB-SubCell"/>
</dbReference>
<evidence type="ECO:0000313" key="11">
    <source>
        <dbReference type="Proteomes" id="UP000002745"/>
    </source>
</evidence>
<evidence type="ECO:0000256" key="4">
    <source>
        <dbReference type="ARBA" id="ARBA00022692"/>
    </source>
</evidence>
<comment type="subcellular location">
    <subcellularLocation>
        <location evidence="9">Cell inner membrane</location>
        <topology evidence="9">Single-pass membrane protein</topology>
    </subcellularLocation>
    <subcellularLocation>
        <location evidence="1">Membrane</location>
    </subcellularLocation>
</comment>
<dbReference type="GO" id="GO:0065002">
    <property type="term" value="P:intracellular protein transmembrane transport"/>
    <property type="evidence" value="ECO:0007669"/>
    <property type="project" value="UniProtKB-UniRule"/>
</dbReference>
<dbReference type="PANTHER" id="PTHR33910">
    <property type="entry name" value="PROTEIN TRANSLOCASE SUBUNIT SECE"/>
    <property type="match status" value="1"/>
</dbReference>
<dbReference type="HAMAP" id="MF_00422">
    <property type="entry name" value="SecE"/>
    <property type="match status" value="1"/>
</dbReference>
<dbReference type="NCBIfam" id="TIGR00964">
    <property type="entry name" value="secE_bact"/>
    <property type="match status" value="1"/>
</dbReference>
<protein>
    <recommendedName>
        <fullName evidence="9">Protein translocase subunit SecE</fullName>
    </recommendedName>
</protein>
<dbReference type="InterPro" id="IPR038379">
    <property type="entry name" value="SecE_sf"/>
</dbReference>
<feature type="transmembrane region" description="Helical" evidence="9">
    <location>
        <begin position="32"/>
        <end position="52"/>
    </location>
</feature>
<dbReference type="InterPro" id="IPR001901">
    <property type="entry name" value="Translocase_SecE/Sec61-g"/>
</dbReference>
<dbReference type="eggNOG" id="COG0690">
    <property type="taxonomic scope" value="Bacteria"/>
</dbReference>
<evidence type="ECO:0000256" key="1">
    <source>
        <dbReference type="ARBA" id="ARBA00004370"/>
    </source>
</evidence>
<dbReference type="Pfam" id="PF00584">
    <property type="entry name" value="SecE"/>
    <property type="match status" value="1"/>
</dbReference>
<keyword evidence="4 9" id="KW-0812">Transmembrane</keyword>
<dbReference type="GO" id="GO:0043952">
    <property type="term" value="P:protein transport by the Sec complex"/>
    <property type="evidence" value="ECO:0007669"/>
    <property type="project" value="UniProtKB-UniRule"/>
</dbReference>